<reference evidence="1 2" key="1">
    <citation type="journal article" date="2019" name="Commun. Biol.">
        <title>The bagworm genome reveals a unique fibroin gene that provides high tensile strength.</title>
        <authorList>
            <person name="Kono N."/>
            <person name="Nakamura H."/>
            <person name="Ohtoshi R."/>
            <person name="Tomita M."/>
            <person name="Numata K."/>
            <person name="Arakawa K."/>
        </authorList>
    </citation>
    <scope>NUCLEOTIDE SEQUENCE [LARGE SCALE GENOMIC DNA]</scope>
</reference>
<organism evidence="1 2">
    <name type="scientific">Eumeta variegata</name>
    <name type="common">Bagworm moth</name>
    <name type="synonym">Eumeta japonica</name>
    <dbReference type="NCBI Taxonomy" id="151549"/>
    <lineage>
        <taxon>Eukaryota</taxon>
        <taxon>Metazoa</taxon>
        <taxon>Ecdysozoa</taxon>
        <taxon>Arthropoda</taxon>
        <taxon>Hexapoda</taxon>
        <taxon>Insecta</taxon>
        <taxon>Pterygota</taxon>
        <taxon>Neoptera</taxon>
        <taxon>Endopterygota</taxon>
        <taxon>Lepidoptera</taxon>
        <taxon>Glossata</taxon>
        <taxon>Ditrysia</taxon>
        <taxon>Tineoidea</taxon>
        <taxon>Psychidae</taxon>
        <taxon>Oiketicinae</taxon>
        <taxon>Eumeta</taxon>
    </lineage>
</organism>
<sequence length="78" mass="9105">MQRKLPKWYVYLHDGAHEHCPRYREDGFGHETVTSQENASVIIVAYRLVRRPYSFSCDPAPPIGSFSDSYPIPFPTRY</sequence>
<comment type="caution">
    <text evidence="1">The sequence shown here is derived from an EMBL/GenBank/DDBJ whole genome shotgun (WGS) entry which is preliminary data.</text>
</comment>
<accession>A0A4C1YSC0</accession>
<dbReference type="EMBL" id="BGZK01001326">
    <property type="protein sequence ID" value="GBP77327.1"/>
    <property type="molecule type" value="Genomic_DNA"/>
</dbReference>
<keyword evidence="2" id="KW-1185">Reference proteome</keyword>
<evidence type="ECO:0000313" key="1">
    <source>
        <dbReference type="EMBL" id="GBP77327.1"/>
    </source>
</evidence>
<dbReference type="Proteomes" id="UP000299102">
    <property type="component" value="Unassembled WGS sequence"/>
</dbReference>
<name>A0A4C1YSC0_EUMVA</name>
<proteinExistence type="predicted"/>
<gene>
    <name evidence="1" type="ORF">EVAR_38145_1</name>
</gene>
<dbReference type="AlphaFoldDB" id="A0A4C1YSC0"/>
<evidence type="ECO:0000313" key="2">
    <source>
        <dbReference type="Proteomes" id="UP000299102"/>
    </source>
</evidence>
<protein>
    <submittedName>
        <fullName evidence="1">Uncharacterized protein</fullName>
    </submittedName>
</protein>